<evidence type="ECO:0000313" key="3">
    <source>
        <dbReference type="Proteomes" id="UP000286990"/>
    </source>
</evidence>
<accession>A0A3R8Q1G8</accession>
<sequence>MRTITLFVLVVSTLFVVNTISAQEEYARKVKALKSQKEQVTQQEKEALKVEVSEINRRLADGSISEEEAKILKEAAAEKRALNIENRLVIIDNQISLLERNDGILLNDIGVDSIPEGQIRIGIDIGGKPAESYIFNTNSWKRDLKYDRRTYSDFVIAVGLNNAIIEGQSLNDSPYQLGGSRFFEMGWQWRTRVFQNTNFLRLNYGFSFQFNGLEMKDNQYLVLNDQGNAELQTFEYELDKSKFRMDNLVFPFHLEFGPSKFKETDKTIRYSLHNQFRLGIGAYGGFNIGTRQKLKYEQDGSSVKDKLKRDYNTNNLIYGLSAYAGFDGVLLYLKYDINPIFKDAAIDQRNVSLGLRFDL</sequence>
<dbReference type="Proteomes" id="UP000286990">
    <property type="component" value="Unassembled WGS sequence"/>
</dbReference>
<dbReference type="RefSeq" id="WP_125223898.1">
    <property type="nucleotide sequence ID" value="NZ_QUSX01000003.1"/>
</dbReference>
<dbReference type="EMBL" id="QUSX01000003">
    <property type="protein sequence ID" value="RRQ47861.1"/>
    <property type="molecule type" value="Genomic_DNA"/>
</dbReference>
<evidence type="ECO:0008006" key="4">
    <source>
        <dbReference type="Google" id="ProtNLM"/>
    </source>
</evidence>
<comment type="caution">
    <text evidence="2">The sequence shown here is derived from an EMBL/GenBank/DDBJ whole genome shotgun (WGS) entry which is preliminary data.</text>
</comment>
<evidence type="ECO:0000313" key="2">
    <source>
        <dbReference type="EMBL" id="RRQ47861.1"/>
    </source>
</evidence>
<protein>
    <recommendedName>
        <fullName evidence="4">PorT family protein</fullName>
    </recommendedName>
</protein>
<name>A0A3R8Q1G8_9FLAO</name>
<gene>
    <name evidence="2" type="ORF">DZC72_16015</name>
</gene>
<keyword evidence="3" id="KW-1185">Reference proteome</keyword>
<feature type="coiled-coil region" evidence="1">
    <location>
        <begin position="23"/>
        <end position="58"/>
    </location>
</feature>
<organism evidence="2 3">
    <name type="scientific">Maribacter algicola</name>
    <dbReference type="NCBI Taxonomy" id="2498892"/>
    <lineage>
        <taxon>Bacteria</taxon>
        <taxon>Pseudomonadati</taxon>
        <taxon>Bacteroidota</taxon>
        <taxon>Flavobacteriia</taxon>
        <taxon>Flavobacteriales</taxon>
        <taxon>Flavobacteriaceae</taxon>
        <taxon>Maribacter</taxon>
    </lineage>
</organism>
<dbReference type="OrthoDB" id="1466811at2"/>
<reference evidence="3" key="2">
    <citation type="submission" date="2018-12" db="EMBL/GenBank/DDBJ databases">
        <title>Maribacter lutimaris sp. nov., isolated from marine sediment.</title>
        <authorList>
            <person name="Kim K.K."/>
        </authorList>
    </citation>
    <scope>NUCLEOTIDE SEQUENCE [LARGE SCALE GENOMIC DNA]</scope>
    <source>
        <strain evidence="3">PoM-212</strain>
    </source>
</reference>
<proteinExistence type="predicted"/>
<reference evidence="3" key="1">
    <citation type="submission" date="2018-08" db="EMBL/GenBank/DDBJ databases">
        <authorList>
            <person name="Khan S.A."/>
            <person name="J S.E."/>
        </authorList>
    </citation>
    <scope>NUCLEOTIDE SEQUENCE [LARGE SCALE GENOMIC DNA]</scope>
    <source>
        <strain evidence="3">PoM-212</strain>
    </source>
</reference>
<dbReference type="AlphaFoldDB" id="A0A3R8Q1G8"/>
<evidence type="ECO:0000256" key="1">
    <source>
        <dbReference type="SAM" id="Coils"/>
    </source>
</evidence>
<keyword evidence="1" id="KW-0175">Coiled coil</keyword>